<dbReference type="InterPro" id="IPR029044">
    <property type="entry name" value="Nucleotide-diphossugar_trans"/>
</dbReference>
<accession>A0A0D2MG78</accession>
<proteinExistence type="inferred from homology"/>
<name>A0A0D2MG78_9CHLO</name>
<keyword evidence="2" id="KW-0812">Transmembrane</keyword>
<keyword evidence="2" id="KW-0472">Membrane</keyword>
<organism evidence="5 6">
    <name type="scientific">Monoraphidium neglectum</name>
    <dbReference type="NCBI Taxonomy" id="145388"/>
    <lineage>
        <taxon>Eukaryota</taxon>
        <taxon>Viridiplantae</taxon>
        <taxon>Chlorophyta</taxon>
        <taxon>core chlorophytes</taxon>
        <taxon>Chlorophyceae</taxon>
        <taxon>CS clade</taxon>
        <taxon>Sphaeropleales</taxon>
        <taxon>Selenastraceae</taxon>
        <taxon>Monoraphidium</taxon>
    </lineage>
</organism>
<evidence type="ECO:0000256" key="2">
    <source>
        <dbReference type="RuleBase" id="RU363055"/>
    </source>
</evidence>
<dbReference type="InterPro" id="IPR005069">
    <property type="entry name" value="Nucl-diP-sugar_transferase"/>
</dbReference>
<dbReference type="GeneID" id="25738722"/>
<dbReference type="PANTHER" id="PTHR46936">
    <property type="entry name" value="ARABINOSYLTRANSFERASE XEG113"/>
    <property type="match status" value="1"/>
</dbReference>
<dbReference type="GO" id="GO:0052325">
    <property type="term" value="P:cell wall pectin biosynthetic process"/>
    <property type="evidence" value="ECO:0007669"/>
    <property type="project" value="TreeGrafter"/>
</dbReference>
<dbReference type="EMBL" id="KK101119">
    <property type="protein sequence ID" value="KIZ02110.1"/>
    <property type="molecule type" value="Genomic_DNA"/>
</dbReference>
<dbReference type="InterPro" id="IPR053250">
    <property type="entry name" value="Glycosyltransferase_77"/>
</dbReference>
<dbReference type="STRING" id="145388.A0A0D2MG78"/>
<keyword evidence="2" id="KW-0961">Cell wall biogenesis/degradation</keyword>
<dbReference type="EC" id="2.4.2.-" evidence="2"/>
<evidence type="ECO:0000256" key="3">
    <source>
        <dbReference type="SAM" id="MobiDB-lite"/>
    </source>
</evidence>
<dbReference type="GO" id="GO:0052636">
    <property type="term" value="F:arabinosyltransferase activity"/>
    <property type="evidence" value="ECO:0007669"/>
    <property type="project" value="TreeGrafter"/>
</dbReference>
<keyword evidence="2" id="KW-0328">Glycosyltransferase</keyword>
<evidence type="ECO:0000259" key="4">
    <source>
        <dbReference type="Pfam" id="PF03407"/>
    </source>
</evidence>
<keyword evidence="2" id="KW-0735">Signal-anchor</keyword>
<dbReference type="KEGG" id="mng:MNEG_5845"/>
<comment type="subcellular location">
    <subcellularLocation>
        <location evidence="2">Golgi apparatus membrane</location>
        <topology evidence="2">Single-pass type II membrane protein</topology>
    </subcellularLocation>
</comment>
<keyword evidence="2" id="KW-0333">Golgi apparatus</keyword>
<evidence type="ECO:0000313" key="6">
    <source>
        <dbReference type="Proteomes" id="UP000054498"/>
    </source>
</evidence>
<protein>
    <recommendedName>
        <fullName evidence="2">Glycosyltransferase</fullName>
        <ecNumber evidence="2">2.4.2.-</ecNumber>
    </recommendedName>
</protein>
<dbReference type="OrthoDB" id="540503at2759"/>
<dbReference type="GO" id="GO:0000139">
    <property type="term" value="C:Golgi membrane"/>
    <property type="evidence" value="ECO:0007669"/>
    <property type="project" value="UniProtKB-SubCell"/>
</dbReference>
<reference evidence="5 6" key="1">
    <citation type="journal article" date="2013" name="BMC Genomics">
        <title>Reconstruction of the lipid metabolism for the microalga Monoraphidium neglectum from its genome sequence reveals characteristics suitable for biofuel production.</title>
        <authorList>
            <person name="Bogen C."/>
            <person name="Al-Dilaimi A."/>
            <person name="Albersmeier A."/>
            <person name="Wichmann J."/>
            <person name="Grundmann M."/>
            <person name="Rupp O."/>
            <person name="Lauersen K.J."/>
            <person name="Blifernez-Klassen O."/>
            <person name="Kalinowski J."/>
            <person name="Goesmann A."/>
            <person name="Mussgnug J.H."/>
            <person name="Kruse O."/>
        </authorList>
    </citation>
    <scope>NUCLEOTIDE SEQUENCE [LARGE SCALE GENOMIC DNA]</scope>
    <source>
        <strain evidence="5 6">SAG 48.87</strain>
    </source>
</reference>
<dbReference type="Proteomes" id="UP000054498">
    <property type="component" value="Unassembled WGS sequence"/>
</dbReference>
<dbReference type="PANTHER" id="PTHR46936:SF1">
    <property type="entry name" value="ARABINOSYLTRANSFERASE XEG113"/>
    <property type="match status" value="1"/>
</dbReference>
<dbReference type="Pfam" id="PF03407">
    <property type="entry name" value="Nucleotid_trans"/>
    <property type="match status" value="1"/>
</dbReference>
<sequence length="479" mass="53860">MAAQKRAPPGGLGDVHVKSPRMRGAALAVVLASAALMLYMLVLLGRPLYWRLYADVIHRYESDAAQQLIVELQKTGLHQQQQQRQKHHSPQQQQQQQQRPVGSAAPGATAAPISSIGTAPSAVAPPRPGPALTAQEIEAQRAKAREKQWEDEWWGQYQKAETARKARQEKETKEREAMLVKKFNHTLSRELVQSLAEDGYLVVTWANHHYTDFALTWVYHVQQVGIKGYMVGAMDEAILITLAKRKIPTFSMAAGLTTGDFGWGSKTFAKMGRKKINLIAQFLELGVNVVISDVDVLWLRNPLPFFQRFPGADILTSTDHLSSTVGAAEELERYPEAGSAFNIGIMLFRQRSAKFVEQWIEVIEADDTIWDQNAFNDLIRAGQVIQEDDPHHYFRGDNNSLTVGVLPVAFFCSGHVYFTQAMYRTLGIKPYAVHATFQFSGTPGKRHRFREAGLWLEDYTYYHHPGTHGIVYPKITPLL</sequence>
<feature type="transmembrane region" description="Helical" evidence="2">
    <location>
        <begin position="25"/>
        <end position="44"/>
    </location>
</feature>
<keyword evidence="2" id="KW-0808">Transferase</keyword>
<feature type="region of interest" description="Disordered" evidence="3">
    <location>
        <begin position="79"/>
        <end position="130"/>
    </location>
</feature>
<evidence type="ECO:0000313" key="5">
    <source>
        <dbReference type="EMBL" id="KIZ02110.1"/>
    </source>
</evidence>
<dbReference type="RefSeq" id="XP_013901129.1">
    <property type="nucleotide sequence ID" value="XM_014045675.1"/>
</dbReference>
<keyword evidence="6" id="KW-1185">Reference proteome</keyword>
<keyword evidence="2" id="KW-1133">Transmembrane helix</keyword>
<dbReference type="AlphaFoldDB" id="A0A0D2MG78"/>
<evidence type="ECO:0000256" key="1">
    <source>
        <dbReference type="ARBA" id="ARBA00007033"/>
    </source>
</evidence>
<gene>
    <name evidence="5" type="ORF">MNEG_5845</name>
</gene>
<feature type="domain" description="Nucleotide-diphospho-sugar transferase" evidence="4">
    <location>
        <begin position="227"/>
        <end position="449"/>
    </location>
</feature>
<dbReference type="SUPFAM" id="SSF53448">
    <property type="entry name" value="Nucleotide-diphospho-sugar transferases"/>
    <property type="match status" value="1"/>
</dbReference>
<comment type="similarity">
    <text evidence="1 2">Belongs to the glycosyltransferase 77 family.</text>
</comment>